<dbReference type="Pfam" id="PF13673">
    <property type="entry name" value="Acetyltransf_10"/>
    <property type="match status" value="1"/>
</dbReference>
<evidence type="ECO:0000259" key="1">
    <source>
        <dbReference type="PROSITE" id="PS51186"/>
    </source>
</evidence>
<evidence type="ECO:0000313" key="2">
    <source>
        <dbReference type="EMBL" id="RFF29080.1"/>
    </source>
</evidence>
<dbReference type="OrthoDB" id="9796171at2"/>
<dbReference type="InterPro" id="IPR000182">
    <property type="entry name" value="GNAT_dom"/>
</dbReference>
<accession>A0A3E1K571</accession>
<dbReference type="CDD" id="cd04301">
    <property type="entry name" value="NAT_SF"/>
    <property type="match status" value="1"/>
</dbReference>
<comment type="caution">
    <text evidence="2">The sequence shown here is derived from an EMBL/GenBank/DDBJ whole genome shotgun (WGS) entry which is preliminary data.</text>
</comment>
<dbReference type="Gene3D" id="3.40.630.30">
    <property type="match status" value="1"/>
</dbReference>
<dbReference type="EMBL" id="QUZK01000052">
    <property type="protein sequence ID" value="RFF29080.1"/>
    <property type="molecule type" value="Genomic_DNA"/>
</dbReference>
<sequence length="162" mass="18332">MTGYPEVAKTGPLDWRVERYEELSLDRLYAILAARVAVFVVEQDCPYQDLDGLDDCGLHLSAWSGETVLAYARLLPPGKRFAEPSIGRVLTAQAARGTGLGRELMRRSIDTAAREFPRRALRISAQQYLERFYTDFGFETVSEPYPEDGIPHVEMYRAPSEQ</sequence>
<dbReference type="AlphaFoldDB" id="A0A3E1K571"/>
<reference evidence="2 3" key="1">
    <citation type="submission" date="2018-08" db="EMBL/GenBank/DDBJ databases">
        <title>Wenzhouxiangella salilacus sp. nov., a novel bacterium isolated from a saline lake in Xinjiang Province, China.</title>
        <authorList>
            <person name="Han S."/>
        </authorList>
    </citation>
    <scope>NUCLEOTIDE SEQUENCE [LARGE SCALE GENOMIC DNA]</scope>
    <source>
        <strain evidence="2 3">XDB06</strain>
    </source>
</reference>
<dbReference type="Proteomes" id="UP000260351">
    <property type="component" value="Unassembled WGS sequence"/>
</dbReference>
<gene>
    <name evidence="2" type="ORF">DZC52_14590</name>
</gene>
<dbReference type="GO" id="GO:0016747">
    <property type="term" value="F:acyltransferase activity, transferring groups other than amino-acyl groups"/>
    <property type="evidence" value="ECO:0007669"/>
    <property type="project" value="InterPro"/>
</dbReference>
<feature type="domain" description="N-acetyltransferase" evidence="1">
    <location>
        <begin position="18"/>
        <end position="160"/>
    </location>
</feature>
<dbReference type="PROSITE" id="PS51186">
    <property type="entry name" value="GNAT"/>
    <property type="match status" value="1"/>
</dbReference>
<keyword evidence="3" id="KW-1185">Reference proteome</keyword>
<proteinExistence type="predicted"/>
<dbReference type="InterPro" id="IPR016181">
    <property type="entry name" value="Acyl_CoA_acyltransferase"/>
</dbReference>
<dbReference type="SUPFAM" id="SSF55729">
    <property type="entry name" value="Acyl-CoA N-acyltransferases (Nat)"/>
    <property type="match status" value="1"/>
</dbReference>
<protein>
    <submittedName>
        <fullName evidence="2">GNAT family N-acetyltransferase</fullName>
    </submittedName>
</protein>
<organism evidence="2 3">
    <name type="scientific">Wenzhouxiangella sediminis</name>
    <dbReference type="NCBI Taxonomy" id="1792836"/>
    <lineage>
        <taxon>Bacteria</taxon>
        <taxon>Pseudomonadati</taxon>
        <taxon>Pseudomonadota</taxon>
        <taxon>Gammaproteobacteria</taxon>
        <taxon>Chromatiales</taxon>
        <taxon>Wenzhouxiangellaceae</taxon>
        <taxon>Wenzhouxiangella</taxon>
    </lineage>
</organism>
<dbReference type="RefSeq" id="WP_116651886.1">
    <property type="nucleotide sequence ID" value="NZ_QUZK01000052.1"/>
</dbReference>
<name>A0A3E1K571_9GAMM</name>
<keyword evidence="2" id="KW-0808">Transferase</keyword>
<evidence type="ECO:0000313" key="3">
    <source>
        <dbReference type="Proteomes" id="UP000260351"/>
    </source>
</evidence>